<protein>
    <submittedName>
        <fullName evidence="1">Uncharacterized protein</fullName>
    </submittedName>
</protein>
<dbReference type="Proteomes" id="UP001157502">
    <property type="component" value="Chromosome 5"/>
</dbReference>
<proteinExistence type="predicted"/>
<accession>A0ACC2H967</accession>
<keyword evidence="2" id="KW-1185">Reference proteome</keyword>
<sequence>MNCWSLDSLSIGKLIPTRGLLMTRSPLKLETYRNQKLFECLFLLQVESHFRSILYTFKMIFLSEIVDIADVN</sequence>
<name>A0ACC2H967_DALPE</name>
<reference evidence="1" key="1">
    <citation type="submission" date="2021-05" db="EMBL/GenBank/DDBJ databases">
        <authorList>
            <person name="Pan Q."/>
            <person name="Jouanno E."/>
            <person name="Zahm M."/>
            <person name="Klopp C."/>
            <person name="Cabau C."/>
            <person name="Louis A."/>
            <person name="Berthelot C."/>
            <person name="Parey E."/>
            <person name="Roest Crollius H."/>
            <person name="Montfort J."/>
            <person name="Robinson-Rechavi M."/>
            <person name="Bouchez O."/>
            <person name="Lampietro C."/>
            <person name="Lopez Roques C."/>
            <person name="Donnadieu C."/>
            <person name="Postlethwait J."/>
            <person name="Bobe J."/>
            <person name="Dillon D."/>
            <person name="Chandos A."/>
            <person name="von Hippel F."/>
            <person name="Guiguen Y."/>
        </authorList>
    </citation>
    <scope>NUCLEOTIDE SEQUENCE</scope>
    <source>
        <strain evidence="1">YG-Jan2019</strain>
    </source>
</reference>
<dbReference type="EMBL" id="CM055732">
    <property type="protein sequence ID" value="KAJ8012327.1"/>
    <property type="molecule type" value="Genomic_DNA"/>
</dbReference>
<organism evidence="1 2">
    <name type="scientific">Dallia pectoralis</name>
    <name type="common">Alaska blackfish</name>
    <dbReference type="NCBI Taxonomy" id="75939"/>
    <lineage>
        <taxon>Eukaryota</taxon>
        <taxon>Metazoa</taxon>
        <taxon>Chordata</taxon>
        <taxon>Craniata</taxon>
        <taxon>Vertebrata</taxon>
        <taxon>Euteleostomi</taxon>
        <taxon>Actinopterygii</taxon>
        <taxon>Neopterygii</taxon>
        <taxon>Teleostei</taxon>
        <taxon>Protacanthopterygii</taxon>
        <taxon>Esociformes</taxon>
        <taxon>Umbridae</taxon>
        <taxon>Dallia</taxon>
    </lineage>
</organism>
<evidence type="ECO:0000313" key="1">
    <source>
        <dbReference type="EMBL" id="KAJ8012327.1"/>
    </source>
</evidence>
<evidence type="ECO:0000313" key="2">
    <source>
        <dbReference type="Proteomes" id="UP001157502"/>
    </source>
</evidence>
<comment type="caution">
    <text evidence="1">The sequence shown here is derived from an EMBL/GenBank/DDBJ whole genome shotgun (WGS) entry which is preliminary data.</text>
</comment>
<gene>
    <name evidence="1" type="ORF">DPEC_G00067510</name>
</gene>